<keyword evidence="10 12" id="KW-0472">Membrane</keyword>
<evidence type="ECO:0000313" key="14">
    <source>
        <dbReference type="EMBL" id="SNV74161.1"/>
    </source>
</evidence>
<dbReference type="SUPFAM" id="SSF161098">
    <property type="entry name" value="MetI-like"/>
    <property type="match status" value="1"/>
</dbReference>
<dbReference type="EMBL" id="LT906462">
    <property type="protein sequence ID" value="SNV74161.1"/>
    <property type="molecule type" value="Genomic_DNA"/>
</dbReference>
<evidence type="ECO:0000256" key="6">
    <source>
        <dbReference type="ARBA" id="ARBA00022856"/>
    </source>
</evidence>
<accession>A0A239ZSF0</accession>
<feature type="transmembrane region" description="Helical" evidence="12">
    <location>
        <begin position="192"/>
        <end position="211"/>
    </location>
</feature>
<keyword evidence="2 12" id="KW-0813">Transport</keyword>
<keyword evidence="6" id="KW-0571">Peptide transport</keyword>
<dbReference type="PANTHER" id="PTHR43386">
    <property type="entry name" value="OLIGOPEPTIDE TRANSPORT SYSTEM PERMEASE PROTEIN APPC"/>
    <property type="match status" value="1"/>
</dbReference>
<organism evidence="14 15">
    <name type="scientific">Mammaliicoccus stepanovicii</name>
    <dbReference type="NCBI Taxonomy" id="643214"/>
    <lineage>
        <taxon>Bacteria</taxon>
        <taxon>Bacillati</taxon>
        <taxon>Bacillota</taxon>
        <taxon>Bacilli</taxon>
        <taxon>Bacillales</taxon>
        <taxon>Staphylococcaceae</taxon>
        <taxon>Mammaliicoccus</taxon>
    </lineage>
</organism>
<keyword evidence="8 12" id="KW-1133">Transmembrane helix</keyword>
<evidence type="ECO:0000256" key="3">
    <source>
        <dbReference type="ARBA" id="ARBA00022475"/>
    </source>
</evidence>
<dbReference type="InterPro" id="IPR050366">
    <property type="entry name" value="BP-dependent_transpt_permease"/>
</dbReference>
<evidence type="ECO:0000256" key="1">
    <source>
        <dbReference type="ARBA" id="ARBA00004651"/>
    </source>
</evidence>
<feature type="transmembrane region" description="Helical" evidence="12">
    <location>
        <begin position="155"/>
        <end position="180"/>
    </location>
</feature>
<evidence type="ECO:0000259" key="13">
    <source>
        <dbReference type="PROSITE" id="PS50928"/>
    </source>
</evidence>
<dbReference type="NCBIfam" id="NF045475">
    <property type="entry name" value="Opp3C"/>
    <property type="match status" value="1"/>
</dbReference>
<evidence type="ECO:0000256" key="11">
    <source>
        <dbReference type="ARBA" id="ARBA00024202"/>
    </source>
</evidence>
<keyword evidence="9" id="KW-0406">Ion transport</keyword>
<dbReference type="KEGG" id="sste:SAMEA4384403_1876"/>
<dbReference type="RefSeq" id="WP_095088891.1">
    <property type="nucleotide sequence ID" value="NZ_BMDM01000001.1"/>
</dbReference>
<evidence type="ECO:0000313" key="15">
    <source>
        <dbReference type="Proteomes" id="UP000242084"/>
    </source>
</evidence>
<comment type="subcellular location">
    <subcellularLocation>
        <location evidence="1 12">Cell membrane</location>
        <topology evidence="1 12">Multi-pass membrane protein</topology>
    </subcellularLocation>
</comment>
<dbReference type="Proteomes" id="UP000242084">
    <property type="component" value="Chromosome 1"/>
</dbReference>
<evidence type="ECO:0000256" key="2">
    <source>
        <dbReference type="ARBA" id="ARBA00022448"/>
    </source>
</evidence>
<comment type="similarity">
    <text evidence="11">Belongs to the binding-protein-dependent transport system permease family. OppBC subfamily.</text>
</comment>
<dbReference type="AlphaFoldDB" id="A0A239ZSF0"/>
<dbReference type="InterPro" id="IPR000515">
    <property type="entry name" value="MetI-like"/>
</dbReference>
<dbReference type="GO" id="GO:0015031">
    <property type="term" value="P:protein transport"/>
    <property type="evidence" value="ECO:0007669"/>
    <property type="project" value="UniProtKB-KW"/>
</dbReference>
<dbReference type="GO" id="GO:0015675">
    <property type="term" value="P:nickel cation transport"/>
    <property type="evidence" value="ECO:0007669"/>
    <property type="project" value="UniProtKB-KW"/>
</dbReference>
<evidence type="ECO:0000256" key="9">
    <source>
        <dbReference type="ARBA" id="ARBA00023112"/>
    </source>
</evidence>
<feature type="domain" description="ABC transmembrane type-1" evidence="13">
    <location>
        <begin position="153"/>
        <end position="342"/>
    </location>
</feature>
<feature type="transmembrane region" description="Helical" evidence="12">
    <location>
        <begin position="217"/>
        <end position="235"/>
    </location>
</feature>
<keyword evidence="9" id="KW-0921">Nickel transport</keyword>
<sequence length="355" mass="39740">MSNYEKDINKENIDNAAVTHSSQGIPTESFVLHGRDKIVEEKFERKSRTFWQDAWVQLKRNRPAVIGLIGLVLLTIVALVGPYMNDHKFSDQNVAQQHLPPKVPVLDKVPFLPFDGLDKDGFDAYKAAGVKENYWFGTDELGRDQWTRVWKGAQVSLFIGVVAAALDILIGVIYGAVSGYYGGRLDDILQRIVEILSSIPNLIVVILFVLLFDPSMWTIILAMTVTGWLGMSRIVRGQFLKLKEQEFVMASRTLGVSNTKLIFKHILPNTLGPIIVTSMFTVPSAIFFEAFLSFIGLGIPAPQASLGSLVDSGRKMLLQYPHELFVPATVLSLLILFFYLFSDGLRDAFDPKMRK</sequence>
<evidence type="ECO:0000256" key="8">
    <source>
        <dbReference type="ARBA" id="ARBA00022989"/>
    </source>
</evidence>
<evidence type="ECO:0000256" key="10">
    <source>
        <dbReference type="ARBA" id="ARBA00023136"/>
    </source>
</evidence>
<keyword evidence="5 12" id="KW-0812">Transmembrane</keyword>
<dbReference type="InterPro" id="IPR025966">
    <property type="entry name" value="OppC_N"/>
</dbReference>
<keyword evidence="4" id="KW-0533">Nickel</keyword>
<evidence type="ECO:0000256" key="4">
    <source>
        <dbReference type="ARBA" id="ARBA00022596"/>
    </source>
</evidence>
<proteinExistence type="inferred from homology"/>
<dbReference type="GO" id="GO:0015833">
    <property type="term" value="P:peptide transport"/>
    <property type="evidence" value="ECO:0007669"/>
    <property type="project" value="UniProtKB-KW"/>
</dbReference>
<keyword evidence="7" id="KW-0653">Protein transport</keyword>
<dbReference type="PROSITE" id="PS50928">
    <property type="entry name" value="ABC_TM1"/>
    <property type="match status" value="1"/>
</dbReference>
<dbReference type="InterPro" id="IPR035906">
    <property type="entry name" value="MetI-like_sf"/>
</dbReference>
<evidence type="ECO:0000256" key="5">
    <source>
        <dbReference type="ARBA" id="ARBA00022692"/>
    </source>
</evidence>
<dbReference type="PANTHER" id="PTHR43386:SF24">
    <property type="entry name" value="OLIGOPEPTIDE TRANSPORT SYSTEM PERMEASE PROTEIN AMID"/>
    <property type="match status" value="1"/>
</dbReference>
<dbReference type="Gene3D" id="1.10.3720.10">
    <property type="entry name" value="MetI-like"/>
    <property type="match status" value="1"/>
</dbReference>
<dbReference type="CDD" id="cd06261">
    <property type="entry name" value="TM_PBP2"/>
    <property type="match status" value="1"/>
</dbReference>
<evidence type="ECO:0000256" key="7">
    <source>
        <dbReference type="ARBA" id="ARBA00022927"/>
    </source>
</evidence>
<dbReference type="Pfam" id="PF00528">
    <property type="entry name" value="BPD_transp_1"/>
    <property type="match status" value="1"/>
</dbReference>
<gene>
    <name evidence="14" type="primary">oppC</name>
    <name evidence="14" type="ORF">SAMEA4384403_01876</name>
</gene>
<dbReference type="GO" id="GO:0055085">
    <property type="term" value="P:transmembrane transport"/>
    <property type="evidence" value="ECO:0007669"/>
    <property type="project" value="InterPro"/>
</dbReference>
<feature type="transmembrane region" description="Helical" evidence="12">
    <location>
        <begin position="64"/>
        <end position="84"/>
    </location>
</feature>
<protein>
    <submittedName>
        <fullName evidence="14">Oligopeptide transport system permease protein oppC</fullName>
    </submittedName>
</protein>
<keyword evidence="15" id="KW-1185">Reference proteome</keyword>
<feature type="transmembrane region" description="Helical" evidence="12">
    <location>
        <begin position="274"/>
        <end position="299"/>
    </location>
</feature>
<evidence type="ECO:0000256" key="12">
    <source>
        <dbReference type="RuleBase" id="RU363032"/>
    </source>
</evidence>
<feature type="transmembrane region" description="Helical" evidence="12">
    <location>
        <begin position="324"/>
        <end position="345"/>
    </location>
</feature>
<dbReference type="GO" id="GO:0005886">
    <property type="term" value="C:plasma membrane"/>
    <property type="evidence" value="ECO:0007669"/>
    <property type="project" value="UniProtKB-SubCell"/>
</dbReference>
<reference evidence="14 15" key="1">
    <citation type="submission" date="2017-06" db="EMBL/GenBank/DDBJ databases">
        <authorList>
            <consortium name="Pathogen Informatics"/>
        </authorList>
    </citation>
    <scope>NUCLEOTIDE SEQUENCE [LARGE SCALE GENOMIC DNA]</scope>
    <source>
        <strain evidence="14 15">NCTC13839</strain>
    </source>
</reference>
<dbReference type="OrthoDB" id="9797472at2"/>
<name>A0A239ZSF0_9STAP</name>
<keyword evidence="3" id="KW-1003">Cell membrane</keyword>
<dbReference type="Pfam" id="PF12911">
    <property type="entry name" value="OppC_N"/>
    <property type="match status" value="1"/>
</dbReference>